<dbReference type="RefSeq" id="WP_378290113.1">
    <property type="nucleotide sequence ID" value="NZ_JBHSON010000107.1"/>
</dbReference>
<evidence type="ECO:0000256" key="1">
    <source>
        <dbReference type="SAM" id="Phobius"/>
    </source>
</evidence>
<dbReference type="EMBL" id="JBHSON010000107">
    <property type="protein sequence ID" value="MFC5753266.1"/>
    <property type="molecule type" value="Genomic_DNA"/>
</dbReference>
<keyword evidence="1" id="KW-1133">Transmembrane helix</keyword>
<reference evidence="3" key="1">
    <citation type="journal article" date="2019" name="Int. J. Syst. Evol. Microbiol.">
        <title>The Global Catalogue of Microorganisms (GCM) 10K type strain sequencing project: providing services to taxonomists for standard genome sequencing and annotation.</title>
        <authorList>
            <consortium name="The Broad Institute Genomics Platform"/>
            <consortium name="The Broad Institute Genome Sequencing Center for Infectious Disease"/>
            <person name="Wu L."/>
            <person name="Ma J."/>
        </authorList>
    </citation>
    <scope>NUCLEOTIDE SEQUENCE [LARGE SCALE GENOMIC DNA]</scope>
    <source>
        <strain evidence="3">KCTC 42087</strain>
    </source>
</reference>
<keyword evidence="1" id="KW-0472">Membrane</keyword>
<accession>A0ABW1AFE1</accession>
<keyword evidence="3" id="KW-1185">Reference proteome</keyword>
<gene>
    <name evidence="2" type="ORF">ACFPZN_47270</name>
</gene>
<feature type="transmembrane region" description="Helical" evidence="1">
    <location>
        <begin position="56"/>
        <end position="75"/>
    </location>
</feature>
<proteinExistence type="predicted"/>
<sequence>MVRNVLAYALLVVPWNVHFQARRLVQEIGAGRARGLEVPPEREAEARRIAARARTAAVCGHAVSAAVVAVIAFFSGAVIGYYFAGFYLLSTFFRPAHAWFAHLRSRLGTMLREVRYPRDDVLDLVERLTFLEGRVEAMRLTTEHLHQADHTLERRLEAVDLTGRRAAADLNGRLDALGRRFETTVAQLTDDQELITGIKAFLRLLRADPA</sequence>
<evidence type="ECO:0000313" key="3">
    <source>
        <dbReference type="Proteomes" id="UP001596074"/>
    </source>
</evidence>
<organism evidence="2 3">
    <name type="scientific">Actinomadura rugatobispora</name>
    <dbReference type="NCBI Taxonomy" id="1994"/>
    <lineage>
        <taxon>Bacteria</taxon>
        <taxon>Bacillati</taxon>
        <taxon>Actinomycetota</taxon>
        <taxon>Actinomycetes</taxon>
        <taxon>Streptosporangiales</taxon>
        <taxon>Thermomonosporaceae</taxon>
        <taxon>Actinomadura</taxon>
    </lineage>
</organism>
<keyword evidence="1" id="KW-0812">Transmembrane</keyword>
<dbReference type="Proteomes" id="UP001596074">
    <property type="component" value="Unassembled WGS sequence"/>
</dbReference>
<protein>
    <submittedName>
        <fullName evidence="2">Uncharacterized protein</fullName>
    </submittedName>
</protein>
<comment type="caution">
    <text evidence="2">The sequence shown here is derived from an EMBL/GenBank/DDBJ whole genome shotgun (WGS) entry which is preliminary data.</text>
</comment>
<name>A0ABW1AFE1_9ACTN</name>
<evidence type="ECO:0000313" key="2">
    <source>
        <dbReference type="EMBL" id="MFC5753266.1"/>
    </source>
</evidence>